<keyword evidence="7 9" id="KW-0472">Membrane</keyword>
<dbReference type="EMBL" id="HBUE01012861">
    <property type="protein sequence ID" value="CAG6449294.1"/>
    <property type="molecule type" value="Transcribed_RNA"/>
</dbReference>
<keyword evidence="6 9" id="KW-1133">Transmembrane helix</keyword>
<evidence type="ECO:0000256" key="7">
    <source>
        <dbReference type="ARBA" id="ARBA00023136"/>
    </source>
</evidence>
<proteinExistence type="predicted"/>
<evidence type="ECO:0000256" key="2">
    <source>
        <dbReference type="ARBA" id="ARBA00022448"/>
    </source>
</evidence>
<name>A0A8D8EVZ5_CULPI</name>
<dbReference type="PROSITE" id="PS50850">
    <property type="entry name" value="MFS"/>
    <property type="match status" value="1"/>
</dbReference>
<protein>
    <submittedName>
        <fullName evidence="11">Facilitated trehalose transporter Tret1-2 homolog</fullName>
    </submittedName>
</protein>
<dbReference type="InterPro" id="IPR036259">
    <property type="entry name" value="MFS_trans_sf"/>
</dbReference>
<dbReference type="GO" id="GO:0022857">
    <property type="term" value="F:transmembrane transporter activity"/>
    <property type="evidence" value="ECO:0007669"/>
    <property type="project" value="InterPro"/>
</dbReference>
<feature type="transmembrane region" description="Helical" evidence="9">
    <location>
        <begin position="271"/>
        <end position="289"/>
    </location>
</feature>
<dbReference type="PROSITE" id="PS00217">
    <property type="entry name" value="SUGAR_TRANSPORT_2"/>
    <property type="match status" value="1"/>
</dbReference>
<keyword evidence="4" id="KW-0762">Sugar transport</keyword>
<feature type="transmembrane region" description="Helical" evidence="9">
    <location>
        <begin position="12"/>
        <end position="32"/>
    </location>
</feature>
<dbReference type="PANTHER" id="PTHR48021">
    <property type="match status" value="1"/>
</dbReference>
<feature type="transmembrane region" description="Helical" evidence="9">
    <location>
        <begin position="59"/>
        <end position="79"/>
    </location>
</feature>
<dbReference type="InterPro" id="IPR005829">
    <property type="entry name" value="Sugar_transporter_CS"/>
</dbReference>
<dbReference type="PANTHER" id="PTHR48021:SF47">
    <property type="entry name" value="GH17672P"/>
    <property type="match status" value="1"/>
</dbReference>
<feature type="transmembrane region" description="Helical" evidence="9">
    <location>
        <begin position="86"/>
        <end position="106"/>
    </location>
</feature>
<feature type="transmembrane region" description="Helical" evidence="9">
    <location>
        <begin position="309"/>
        <end position="333"/>
    </location>
</feature>
<evidence type="ECO:0000256" key="8">
    <source>
        <dbReference type="ARBA" id="ARBA00023180"/>
    </source>
</evidence>
<dbReference type="AlphaFoldDB" id="A0A8D8EVZ5"/>
<evidence type="ECO:0000259" key="10">
    <source>
        <dbReference type="PROSITE" id="PS50850"/>
    </source>
</evidence>
<dbReference type="InterPro" id="IPR020846">
    <property type="entry name" value="MFS_dom"/>
</dbReference>
<evidence type="ECO:0000256" key="9">
    <source>
        <dbReference type="SAM" id="Phobius"/>
    </source>
</evidence>
<organism evidence="11">
    <name type="scientific">Culex pipiens</name>
    <name type="common">House mosquito</name>
    <dbReference type="NCBI Taxonomy" id="7175"/>
    <lineage>
        <taxon>Eukaryota</taxon>
        <taxon>Metazoa</taxon>
        <taxon>Ecdysozoa</taxon>
        <taxon>Arthropoda</taxon>
        <taxon>Hexapoda</taxon>
        <taxon>Insecta</taxon>
        <taxon>Pterygota</taxon>
        <taxon>Neoptera</taxon>
        <taxon>Endopterygota</taxon>
        <taxon>Diptera</taxon>
        <taxon>Nematocera</taxon>
        <taxon>Culicoidea</taxon>
        <taxon>Culicidae</taxon>
        <taxon>Culicinae</taxon>
        <taxon>Culicini</taxon>
        <taxon>Culex</taxon>
        <taxon>Culex</taxon>
    </lineage>
</organism>
<evidence type="ECO:0000313" key="11">
    <source>
        <dbReference type="EMBL" id="CAG6449291.1"/>
    </source>
</evidence>
<feature type="transmembrane region" description="Helical" evidence="9">
    <location>
        <begin position="169"/>
        <end position="185"/>
    </location>
</feature>
<dbReference type="EMBL" id="HBUE01012860">
    <property type="protein sequence ID" value="CAG6449291.1"/>
    <property type="molecule type" value="Transcribed_RNA"/>
</dbReference>
<keyword evidence="3" id="KW-1003">Cell membrane</keyword>
<sequence>MGRSKATFREFLVAAVANISAICVGLTVGWPFPMFQKLTDKSLSDNPIGYPIVESEQSWINSVLAVGGFFGPFAAGFLADWKGRKLALWLSGVIHIVGWIMLLQSTSVPVMIAARFVQGFAGGCILNGLTMYIGEIASDEYRGILGSFLQIGQTSRHACIAYSEESSNIFYFSVGTLYVYLIGPYVSYISFQWICCAVPLLFTILFFYMPETPHFFISKGLYLQAAKSLMYLRDASLEEIQGDLQLIKDYVLQEESLQKSNAFRSLFTNRANLRALMISFCLISLQQWSGIDCIQSNSELIFEKAEIALPSEVCTIIMGAVQVVFVCCVIFFVDHSGRRPVLMASTLGLSVVLALLGAYFVMDSLDVPSQSISWIPLTGMIGFISIYNVGFGPVPWAIAAEIFAHDVKALGSMIIVSSSWVLDFLALRFFLLISESYGYEWAFWIFALVCAGAFLFTLLCVIETKGLSLQEIQNRLGGGGKKVEEE</sequence>
<dbReference type="InterPro" id="IPR003663">
    <property type="entry name" value="Sugar/inositol_transpt"/>
</dbReference>
<dbReference type="SUPFAM" id="SSF103473">
    <property type="entry name" value="MFS general substrate transporter"/>
    <property type="match status" value="1"/>
</dbReference>
<dbReference type="Pfam" id="PF00083">
    <property type="entry name" value="Sugar_tr"/>
    <property type="match status" value="1"/>
</dbReference>
<feature type="transmembrane region" description="Helical" evidence="9">
    <location>
        <begin position="374"/>
        <end position="398"/>
    </location>
</feature>
<accession>A0A8D8EVZ5</accession>
<feature type="transmembrane region" description="Helical" evidence="9">
    <location>
        <begin position="340"/>
        <end position="362"/>
    </location>
</feature>
<dbReference type="InterPro" id="IPR050549">
    <property type="entry name" value="MFS_Trehalose_Transporter"/>
</dbReference>
<feature type="transmembrane region" description="Helical" evidence="9">
    <location>
        <begin position="410"/>
        <end position="431"/>
    </location>
</feature>
<feature type="domain" description="Major facilitator superfamily (MFS) profile" evidence="10">
    <location>
        <begin position="13"/>
        <end position="465"/>
    </location>
</feature>
<dbReference type="InterPro" id="IPR005828">
    <property type="entry name" value="MFS_sugar_transport-like"/>
</dbReference>
<keyword evidence="8" id="KW-0325">Glycoprotein</keyword>
<evidence type="ECO:0000256" key="6">
    <source>
        <dbReference type="ARBA" id="ARBA00022989"/>
    </source>
</evidence>
<evidence type="ECO:0000256" key="3">
    <source>
        <dbReference type="ARBA" id="ARBA00022475"/>
    </source>
</evidence>
<dbReference type="GO" id="GO:0005886">
    <property type="term" value="C:plasma membrane"/>
    <property type="evidence" value="ECO:0007669"/>
    <property type="project" value="UniProtKB-SubCell"/>
</dbReference>
<evidence type="ECO:0000256" key="5">
    <source>
        <dbReference type="ARBA" id="ARBA00022692"/>
    </source>
</evidence>
<dbReference type="Gene3D" id="1.20.1250.20">
    <property type="entry name" value="MFS general substrate transporter like domains"/>
    <property type="match status" value="1"/>
</dbReference>
<dbReference type="FunFam" id="1.20.1250.20:FF:000218">
    <property type="entry name" value="facilitated trehalose transporter Tret1"/>
    <property type="match status" value="1"/>
</dbReference>
<reference evidence="11" key="1">
    <citation type="submission" date="2021-05" db="EMBL/GenBank/DDBJ databases">
        <authorList>
            <person name="Alioto T."/>
            <person name="Alioto T."/>
            <person name="Gomez Garrido J."/>
        </authorList>
    </citation>
    <scope>NUCLEOTIDE SEQUENCE</scope>
</reference>
<keyword evidence="5 9" id="KW-0812">Transmembrane</keyword>
<evidence type="ECO:0000256" key="4">
    <source>
        <dbReference type="ARBA" id="ARBA00022597"/>
    </source>
</evidence>
<comment type="subcellular location">
    <subcellularLocation>
        <location evidence="1">Cell membrane</location>
        <topology evidence="1">Multi-pass membrane protein</topology>
    </subcellularLocation>
</comment>
<evidence type="ECO:0000256" key="1">
    <source>
        <dbReference type="ARBA" id="ARBA00004651"/>
    </source>
</evidence>
<dbReference type="PRINTS" id="PR00171">
    <property type="entry name" value="SUGRTRNSPORT"/>
</dbReference>
<feature type="transmembrane region" description="Helical" evidence="9">
    <location>
        <begin position="112"/>
        <end position="133"/>
    </location>
</feature>
<keyword evidence="2" id="KW-0813">Transport</keyword>
<feature type="transmembrane region" description="Helical" evidence="9">
    <location>
        <begin position="443"/>
        <end position="462"/>
    </location>
</feature>